<name>A0A1Y1JFR7_PLAGO</name>
<evidence type="ECO:0000256" key="1">
    <source>
        <dbReference type="SAM" id="MobiDB-lite"/>
    </source>
</evidence>
<proteinExistence type="predicted"/>
<feature type="region of interest" description="Disordered" evidence="1">
    <location>
        <begin position="253"/>
        <end position="287"/>
    </location>
</feature>
<feature type="region of interest" description="Disordered" evidence="1">
    <location>
        <begin position="198"/>
        <end position="217"/>
    </location>
</feature>
<dbReference type="OMA" id="PEYDFLC"/>
<feature type="compositionally biased region" description="Basic and acidic residues" evidence="1">
    <location>
        <begin position="198"/>
        <end position="207"/>
    </location>
</feature>
<sequence>MSNVNINGPCFSPNVGHEYPNPGNSNTGKITQNNDTIKDSMQFCNIGKEMNFQNKPAHNSCSDSTRSSNPNNEIYPPDFFISNNLNDTSVSRNHNNDDTYEIYQLNVKTCSNDFLPEKSKTSVVGNTQHQEQTYKERTKYNKKKSTFYDNNTTSNSNMFFLNAYNNDHTDNSNRHYDYGNLTENKDNGKGLPQEKKIQHHSECDKSGRGVSNEIQEESRWDPDNLGKFRLGNNKESICGVSKEDIENVEQTNGHGKISATHPDALSDGSSKNQIQNNNEGNRLNMQNGDIDKRYEHFHMNRERAFSHTKIFDYVENDEIKMLKPKDKTNTFVPKYNNLSAKEIHFNSLAGNDSITILAANKMKLDLTKLPEKTKNVLPDVYPFHLSNDMKNENGRNRENKPPCLEKIYPTNFNYINTYNKNNADITLEERRHYMNSSHIFDCYDNKTEQSYLEKNKDTTDDITLYRSKKDETNLDNEKEEKRKLNPLYSDLFGRKTPDINQNVHCEKIMPTTLNCNWMYCPINSRKYSDPSTKPSDYLESYEKANFKRKSHFYNDVYDNERKKILQEAIQKGTRASLRVHLQSMLQDDISYNLDECNKVEVAVLFLHNIKDSVSDDQIKQAVKKSGAYVVSYQPEYDFLCNRRKSNAKLCIRYANGREGLNLLTSLFNELEITVQFM</sequence>
<protein>
    <submittedName>
        <fullName evidence="2">Uncharacterized protein</fullName>
    </submittedName>
</protein>
<reference evidence="3" key="1">
    <citation type="submission" date="2017-04" db="EMBL/GenBank/DDBJ databases">
        <title>Plasmodium gonderi genome.</title>
        <authorList>
            <person name="Arisue N."/>
            <person name="Honma H."/>
            <person name="Kawai S."/>
            <person name="Tougan T."/>
            <person name="Tanabe K."/>
            <person name="Horii T."/>
        </authorList>
    </citation>
    <scope>NUCLEOTIDE SEQUENCE [LARGE SCALE GENOMIC DNA]</scope>
    <source>
        <strain evidence="3">ATCC 30045</strain>
    </source>
</reference>
<evidence type="ECO:0000313" key="3">
    <source>
        <dbReference type="Proteomes" id="UP000195521"/>
    </source>
</evidence>
<dbReference type="Proteomes" id="UP000195521">
    <property type="component" value="Unassembled WGS sequence"/>
</dbReference>
<dbReference type="EMBL" id="BDQF01000011">
    <property type="protein sequence ID" value="GAW81336.1"/>
    <property type="molecule type" value="Genomic_DNA"/>
</dbReference>
<keyword evidence="3" id="KW-1185">Reference proteome</keyword>
<accession>A0A1Y1JFR7</accession>
<feature type="compositionally biased region" description="Polar residues" evidence="1">
    <location>
        <begin position="267"/>
        <end position="287"/>
    </location>
</feature>
<comment type="caution">
    <text evidence="2">The sequence shown here is derived from an EMBL/GenBank/DDBJ whole genome shotgun (WGS) entry which is preliminary data.</text>
</comment>
<feature type="region of interest" description="Disordered" evidence="1">
    <location>
        <begin position="55"/>
        <end position="75"/>
    </location>
</feature>
<dbReference type="AlphaFoldDB" id="A0A1Y1JFR7"/>
<dbReference type="GeneID" id="39748058"/>
<organism evidence="2 3">
    <name type="scientific">Plasmodium gonderi</name>
    <dbReference type="NCBI Taxonomy" id="77519"/>
    <lineage>
        <taxon>Eukaryota</taxon>
        <taxon>Sar</taxon>
        <taxon>Alveolata</taxon>
        <taxon>Apicomplexa</taxon>
        <taxon>Aconoidasida</taxon>
        <taxon>Haemosporida</taxon>
        <taxon>Plasmodiidae</taxon>
        <taxon>Plasmodium</taxon>
        <taxon>Plasmodium (Plasmodium)</taxon>
    </lineage>
</organism>
<gene>
    <name evidence="2" type="ORF">PGO_100930</name>
</gene>
<dbReference type="OrthoDB" id="371357at2759"/>
<evidence type="ECO:0000313" key="2">
    <source>
        <dbReference type="EMBL" id="GAW81336.1"/>
    </source>
</evidence>
<dbReference type="RefSeq" id="XP_028543925.1">
    <property type="nucleotide sequence ID" value="XM_028688124.1"/>
</dbReference>
<feature type="compositionally biased region" description="Polar residues" evidence="1">
    <location>
        <begin position="55"/>
        <end position="72"/>
    </location>
</feature>